<dbReference type="EMBL" id="BPLQ01007898">
    <property type="protein sequence ID" value="GIY33082.1"/>
    <property type="molecule type" value="Genomic_DNA"/>
</dbReference>
<evidence type="ECO:0000313" key="2">
    <source>
        <dbReference type="Proteomes" id="UP001054837"/>
    </source>
</evidence>
<comment type="caution">
    <text evidence="1">The sequence shown here is derived from an EMBL/GenBank/DDBJ whole genome shotgun (WGS) entry which is preliminary data.</text>
</comment>
<evidence type="ECO:0000313" key="1">
    <source>
        <dbReference type="EMBL" id="GIY33082.1"/>
    </source>
</evidence>
<proteinExistence type="predicted"/>
<sequence length="96" mass="10986">MQISEPQAENFELKQKSRPRFGDAYAVSVERYLTDRRSIRTKVMSFFSSDYSTEAIEWLIKRAFAKNDSHGKRESTSINLCSDTSCMLPGITRVIG</sequence>
<name>A0AAV4SHN9_9ARAC</name>
<reference evidence="1 2" key="1">
    <citation type="submission" date="2021-06" db="EMBL/GenBank/DDBJ databases">
        <title>Caerostris darwini draft genome.</title>
        <authorList>
            <person name="Kono N."/>
            <person name="Arakawa K."/>
        </authorList>
    </citation>
    <scope>NUCLEOTIDE SEQUENCE [LARGE SCALE GENOMIC DNA]</scope>
</reference>
<dbReference type="Proteomes" id="UP001054837">
    <property type="component" value="Unassembled WGS sequence"/>
</dbReference>
<protein>
    <submittedName>
        <fullName evidence="1">Uncharacterized protein</fullName>
    </submittedName>
</protein>
<gene>
    <name evidence="1" type="ORF">CDAR_127381</name>
</gene>
<accession>A0AAV4SHN9</accession>
<dbReference type="AlphaFoldDB" id="A0AAV4SHN9"/>
<organism evidence="1 2">
    <name type="scientific">Caerostris darwini</name>
    <dbReference type="NCBI Taxonomy" id="1538125"/>
    <lineage>
        <taxon>Eukaryota</taxon>
        <taxon>Metazoa</taxon>
        <taxon>Ecdysozoa</taxon>
        <taxon>Arthropoda</taxon>
        <taxon>Chelicerata</taxon>
        <taxon>Arachnida</taxon>
        <taxon>Araneae</taxon>
        <taxon>Araneomorphae</taxon>
        <taxon>Entelegynae</taxon>
        <taxon>Araneoidea</taxon>
        <taxon>Araneidae</taxon>
        <taxon>Caerostris</taxon>
    </lineage>
</organism>
<keyword evidence="2" id="KW-1185">Reference proteome</keyword>